<keyword evidence="8" id="KW-1185">Reference proteome</keyword>
<dbReference type="SUPFAM" id="SSF103473">
    <property type="entry name" value="MFS general substrate transporter"/>
    <property type="match status" value="1"/>
</dbReference>
<evidence type="ECO:0008006" key="9">
    <source>
        <dbReference type="Google" id="ProtNLM"/>
    </source>
</evidence>
<dbReference type="PANTHER" id="PTHR23513:SF6">
    <property type="entry name" value="MAJOR FACILITATOR SUPERFAMILY ASSOCIATED DOMAIN-CONTAINING PROTEIN"/>
    <property type="match status" value="1"/>
</dbReference>
<organism evidence="7 8">
    <name type="scientific">Metallosphaera yellowstonensis MK1</name>
    <dbReference type="NCBI Taxonomy" id="671065"/>
    <lineage>
        <taxon>Archaea</taxon>
        <taxon>Thermoproteota</taxon>
        <taxon>Thermoprotei</taxon>
        <taxon>Sulfolobales</taxon>
        <taxon>Sulfolobaceae</taxon>
        <taxon>Metallosphaera</taxon>
    </lineage>
</organism>
<dbReference type="GO" id="GO:0005886">
    <property type="term" value="C:plasma membrane"/>
    <property type="evidence" value="ECO:0007669"/>
    <property type="project" value="UniProtKB-SubCell"/>
</dbReference>
<feature type="transmembrane region" description="Helical" evidence="6">
    <location>
        <begin position="311"/>
        <end position="332"/>
    </location>
</feature>
<evidence type="ECO:0000256" key="4">
    <source>
        <dbReference type="ARBA" id="ARBA00022989"/>
    </source>
</evidence>
<feature type="transmembrane region" description="Helical" evidence="6">
    <location>
        <begin position="151"/>
        <end position="173"/>
    </location>
</feature>
<reference evidence="7 8" key="1">
    <citation type="submission" date="2012-01" db="EMBL/GenBank/DDBJ databases">
        <title>Improved High-Quality Draft sequence of Metallosphaera yellowstonensis MK1.</title>
        <authorList>
            <consortium name="US DOE Joint Genome Institute"/>
            <person name="Lucas S."/>
            <person name="Han J."/>
            <person name="Cheng J.-F."/>
            <person name="Goodwin L."/>
            <person name="Pitluck S."/>
            <person name="Peters L."/>
            <person name="Teshima H."/>
            <person name="Detter J.C."/>
            <person name="Han C."/>
            <person name="Tapia R."/>
            <person name="Land M."/>
            <person name="Hauser L."/>
            <person name="Kyrpides N."/>
            <person name="Kozubal M."/>
            <person name="Macur R.E."/>
            <person name="Jay Z."/>
            <person name="Inskeep W."/>
            <person name="Woyke T."/>
        </authorList>
    </citation>
    <scope>NUCLEOTIDE SEQUENCE [LARGE SCALE GENOMIC DNA]</scope>
    <source>
        <strain evidence="7 8">MK1</strain>
    </source>
</reference>
<evidence type="ECO:0000256" key="3">
    <source>
        <dbReference type="ARBA" id="ARBA00022692"/>
    </source>
</evidence>
<evidence type="ECO:0000256" key="1">
    <source>
        <dbReference type="ARBA" id="ARBA00004651"/>
    </source>
</evidence>
<sequence length="428" mass="46991">MSLRARFHEGVTFRDLNPLNSPFPRAPVVVHHSLYLRLRDIIFYLMPSPLDYPAFKRFVIANALTSGVFPLSEMTVMWLFLQGLHNLFLFSFVASSRPVTRIFASPIGGYIGDRFDRARTYTLTRLATPVTILGIMYCLLTHQYLLGMVLVYVRATISQLNSVVATTALYTLVPKELMVKAMAVNRFMKEPATVIGTLSWPFLLGLLGAKVLLISSSVLIITTLLVYKLKVSPGRKDVGFLTGFRLVKEKEEVRGAVVGIVFDQAGGAIVLNYLPYIIQLYGGGSILYSIAQALSYAVFLLGSYLNTRYKNAVGIAVLNLVLKISVFISLLVPSPWAPVYAVSAWLLGDAFLEVLWISSLRVGAGDDQLSSVLGVDESLTNVGRTAVLEVAPVLFPVGMFTVVSLGLALIGAEGIIQLLHKKILELEI</sequence>
<evidence type="ECO:0000256" key="5">
    <source>
        <dbReference type="ARBA" id="ARBA00023136"/>
    </source>
</evidence>
<dbReference type="PANTHER" id="PTHR23513">
    <property type="entry name" value="INTEGRAL MEMBRANE EFFLUX PROTEIN-RELATED"/>
    <property type="match status" value="1"/>
</dbReference>
<evidence type="ECO:0000256" key="6">
    <source>
        <dbReference type="SAM" id="Phobius"/>
    </source>
</evidence>
<keyword evidence="5 6" id="KW-0472">Membrane</keyword>
<feature type="transmembrane region" description="Helical" evidence="6">
    <location>
        <begin position="58"/>
        <end position="81"/>
    </location>
</feature>
<gene>
    <name evidence="7" type="ORF">MetMK1DRAFT_00002270</name>
</gene>
<feature type="transmembrane region" description="Helical" evidence="6">
    <location>
        <begin position="393"/>
        <end position="412"/>
    </location>
</feature>
<dbReference type="InterPro" id="IPR036259">
    <property type="entry name" value="MFS_trans_sf"/>
</dbReference>
<dbReference type="HOGENOM" id="CLU_640326_0_0_2"/>
<keyword evidence="3 6" id="KW-0812">Transmembrane</keyword>
<dbReference type="STRING" id="671065.MetMK1DRAFT_00002270"/>
<evidence type="ECO:0000313" key="7">
    <source>
        <dbReference type="EMBL" id="EHP69725.1"/>
    </source>
</evidence>
<feature type="transmembrane region" description="Helical" evidence="6">
    <location>
        <begin position="123"/>
        <end position="145"/>
    </location>
</feature>
<dbReference type="AlphaFoldDB" id="H2C3Y2"/>
<feature type="transmembrane region" description="Helical" evidence="6">
    <location>
        <begin position="286"/>
        <end position="305"/>
    </location>
</feature>
<protein>
    <recommendedName>
        <fullName evidence="9">Major Facilitator Superfamily transporter</fullName>
    </recommendedName>
</protein>
<accession>H2C3Y2</accession>
<dbReference type="EMBL" id="JH597761">
    <property type="protein sequence ID" value="EHP69725.1"/>
    <property type="molecule type" value="Genomic_DNA"/>
</dbReference>
<dbReference type="Gene3D" id="1.20.1250.20">
    <property type="entry name" value="MFS general substrate transporter like domains"/>
    <property type="match status" value="1"/>
</dbReference>
<dbReference type="Proteomes" id="UP000003980">
    <property type="component" value="Unassembled WGS sequence"/>
</dbReference>
<keyword evidence="4 6" id="KW-1133">Transmembrane helix</keyword>
<feature type="transmembrane region" description="Helical" evidence="6">
    <location>
        <begin position="253"/>
        <end position="274"/>
    </location>
</feature>
<evidence type="ECO:0000256" key="2">
    <source>
        <dbReference type="ARBA" id="ARBA00022475"/>
    </source>
</evidence>
<keyword evidence="2" id="KW-1003">Cell membrane</keyword>
<comment type="subcellular location">
    <subcellularLocation>
        <location evidence="1">Cell membrane</location>
        <topology evidence="1">Multi-pass membrane protein</topology>
    </subcellularLocation>
</comment>
<name>H2C3Y2_9CREN</name>
<dbReference type="eggNOG" id="arCOG00135">
    <property type="taxonomic scope" value="Archaea"/>
</dbReference>
<feature type="transmembrane region" description="Helical" evidence="6">
    <location>
        <begin position="194"/>
        <end position="227"/>
    </location>
</feature>
<evidence type="ECO:0000313" key="8">
    <source>
        <dbReference type="Proteomes" id="UP000003980"/>
    </source>
</evidence>
<proteinExistence type="predicted"/>